<gene>
    <name evidence="1" type="ORF">N3K66_002222</name>
</gene>
<evidence type="ECO:0000313" key="2">
    <source>
        <dbReference type="Proteomes" id="UP001163324"/>
    </source>
</evidence>
<reference evidence="1" key="1">
    <citation type="submission" date="2022-10" db="EMBL/GenBank/DDBJ databases">
        <title>Complete Genome of Trichothecium roseum strain YXFP-22015, a Plant Pathogen Isolated from Citrus.</title>
        <authorList>
            <person name="Wang Y."/>
            <person name="Zhu L."/>
        </authorList>
    </citation>
    <scope>NUCLEOTIDE SEQUENCE</scope>
    <source>
        <strain evidence="1">YXFP-22015</strain>
    </source>
</reference>
<comment type="caution">
    <text evidence="1">The sequence shown here is derived from an EMBL/GenBank/DDBJ whole genome shotgun (WGS) entry which is preliminary data.</text>
</comment>
<keyword evidence="2" id="KW-1185">Reference proteome</keyword>
<evidence type="ECO:0000313" key="1">
    <source>
        <dbReference type="EMBL" id="KAI9902870.1"/>
    </source>
</evidence>
<proteinExistence type="predicted"/>
<dbReference type="EMBL" id="CM047941">
    <property type="protein sequence ID" value="KAI9902870.1"/>
    <property type="molecule type" value="Genomic_DNA"/>
</dbReference>
<protein>
    <submittedName>
        <fullName evidence="1">Uncharacterized protein</fullName>
    </submittedName>
</protein>
<name>A0ACC0VAY4_9HYPO</name>
<sequence length="797" mass="86323">MFGENVGMGPFEPILCQKGFYCPSGTEKIKCPAGSYCQPGTAEPTPCAVGSYCPKGAFAQVFWLPFLILLFVNAFVALGLFVYTYRQRFRYSGSQDRLGASVRGQGLSGVKAHITGYKALFDDRAVVKHENDHEIAAMNATYMPSPYDQFSGFEAALDFRGSWAPGQYDESGKGTENLNPHLRAFVDSMRKATDAADFGLSFKYADLRFEPKKSPRPVLQNVTGSIDRGKLTAVMGGSGAGKSTFVNVLMGKTRNTGGEVAVNDRPGKLERYKKVIGFVPQDDIVSSDLTVYENIAHSARVRLPASWSASEIDSLVDSVIDCLELSHVRDSLVGSVGQPVISGGQRKRVSIGVELAAAPMAIFLDEPTSGLDAAAASSITRTLKALARLGISVIVIIHQPRAEIFSAFDKLILLGNGQTVYEGSPTDAKRYFEGVGFQFPKHSNHGDVVTDIITGNGRDYKTSGDISKEALIDNWASYRTGLVKQEEEAAAAGKGVTSSNGQRGKGSNMQSMLRKRGARWHRQAWLCLCRAVLQQYRALGAFWAEMGLAALAGLLLGLAQNGSRGILFRGLYNEPYGILSAAVDYVSVPQMALLVAISIGLVAAAPGVRVFSEEMLLHRREAEAGHSRSAYFLAKTASVLPRMLLACLHFTTPHLVLATPIISWGLAFAANLAYFWCIYGLAAVVAVVARREDAPLFATMVALVAGILSGAAPPLAQVKGWGVEWLWRTSPGVWLAEVYFGQLVGPLGRIFNVELAAELTGYHLNWLWRNLLTLFGIGIVYRLVAFGGLVVVHRLRR</sequence>
<dbReference type="Proteomes" id="UP001163324">
    <property type="component" value="Chromosome 2"/>
</dbReference>
<organism evidence="1 2">
    <name type="scientific">Trichothecium roseum</name>
    <dbReference type="NCBI Taxonomy" id="47278"/>
    <lineage>
        <taxon>Eukaryota</taxon>
        <taxon>Fungi</taxon>
        <taxon>Dikarya</taxon>
        <taxon>Ascomycota</taxon>
        <taxon>Pezizomycotina</taxon>
        <taxon>Sordariomycetes</taxon>
        <taxon>Hypocreomycetidae</taxon>
        <taxon>Hypocreales</taxon>
        <taxon>Hypocreales incertae sedis</taxon>
        <taxon>Trichothecium</taxon>
    </lineage>
</organism>
<accession>A0ACC0VAY4</accession>